<keyword evidence="2" id="KW-1133">Transmembrane helix</keyword>
<protein>
    <recommendedName>
        <fullName evidence="5">DUF308 domain-containing protein</fullName>
    </recommendedName>
</protein>
<feature type="compositionally biased region" description="Pro residues" evidence="1">
    <location>
        <begin position="185"/>
        <end position="203"/>
    </location>
</feature>
<feature type="region of interest" description="Disordered" evidence="1">
    <location>
        <begin position="110"/>
        <end position="142"/>
    </location>
</feature>
<proteinExistence type="predicted"/>
<dbReference type="RefSeq" id="WP_238223807.1">
    <property type="nucleotide sequence ID" value="NZ_JAUFPX010000002.1"/>
</dbReference>
<reference evidence="4" key="1">
    <citation type="journal article" date="2019" name="Int. J. Syst. Evol. Microbiol.">
        <title>The Global Catalogue of Microorganisms (GCM) 10K type strain sequencing project: providing services to taxonomists for standard genome sequencing and annotation.</title>
        <authorList>
            <consortium name="The Broad Institute Genomics Platform"/>
            <consortium name="The Broad Institute Genome Sequencing Center for Infectious Disease"/>
            <person name="Wu L."/>
            <person name="Ma J."/>
        </authorList>
    </citation>
    <scope>NUCLEOTIDE SEQUENCE [LARGE SCALE GENOMIC DNA]</scope>
    <source>
        <strain evidence="4">CECT 7069</strain>
    </source>
</reference>
<dbReference type="EMBL" id="JAUFPX010000002">
    <property type="protein sequence ID" value="MDN3589399.1"/>
    <property type="molecule type" value="Genomic_DNA"/>
</dbReference>
<sequence>MNIALFALAILMIVGGVASVIQGFPFVRLESGMAMTVAGATTASAGVVVLGLAAVVSHLRGLGQRLSELRLAAPATEAAPARALAPPMPEPTFAQPSLAESSFAEPAFAEPPLAMSGDRPARQRPSFGEPGRDGDSGATPGVGMASVGMAGLGAGVAAARFAPTPESDAFAGAGPGGRGTEPTFVLPPEPEPAPPPEPEPVEPLLPDLLPPASETAPTPDVVATPEIPEAAEAERAATDETPTPTLFDTTGDAAAEPLRLYPTLDTTAAAPPAPEPEPAVVELAPDVVGTYKSGGNTYVMFSNGSIEAETPRGRFTFGSLDELKDFVRAGGENDARGAA</sequence>
<keyword evidence="2" id="KW-0472">Membrane</keyword>
<organism evidence="3 4">
    <name type="scientific">Methylobacterium adhaesivum</name>
    <dbReference type="NCBI Taxonomy" id="333297"/>
    <lineage>
        <taxon>Bacteria</taxon>
        <taxon>Pseudomonadati</taxon>
        <taxon>Pseudomonadota</taxon>
        <taxon>Alphaproteobacteria</taxon>
        <taxon>Hyphomicrobiales</taxon>
        <taxon>Methylobacteriaceae</taxon>
        <taxon>Methylobacterium</taxon>
    </lineage>
</organism>
<comment type="caution">
    <text evidence="3">The sequence shown here is derived from an EMBL/GenBank/DDBJ whole genome shotgun (WGS) entry which is preliminary data.</text>
</comment>
<accession>A0ABT8BBI6</accession>
<evidence type="ECO:0000313" key="4">
    <source>
        <dbReference type="Proteomes" id="UP001224644"/>
    </source>
</evidence>
<gene>
    <name evidence="3" type="ORF">QWZ12_02110</name>
</gene>
<feature type="transmembrane region" description="Helical" evidence="2">
    <location>
        <begin position="33"/>
        <end position="56"/>
    </location>
</feature>
<dbReference type="Proteomes" id="UP001224644">
    <property type="component" value="Unassembled WGS sequence"/>
</dbReference>
<feature type="region of interest" description="Disordered" evidence="1">
    <location>
        <begin position="167"/>
        <end position="251"/>
    </location>
</feature>
<evidence type="ECO:0000313" key="3">
    <source>
        <dbReference type="EMBL" id="MDN3589399.1"/>
    </source>
</evidence>
<keyword evidence="2" id="KW-0812">Transmembrane</keyword>
<keyword evidence="4" id="KW-1185">Reference proteome</keyword>
<name>A0ABT8BBI6_9HYPH</name>
<evidence type="ECO:0000256" key="2">
    <source>
        <dbReference type="SAM" id="Phobius"/>
    </source>
</evidence>
<evidence type="ECO:0008006" key="5">
    <source>
        <dbReference type="Google" id="ProtNLM"/>
    </source>
</evidence>
<evidence type="ECO:0000256" key="1">
    <source>
        <dbReference type="SAM" id="MobiDB-lite"/>
    </source>
</evidence>